<sequence length="129" mass="15623">MDQSSLSLNPNSKIENELYRLMIRSRQMIRNGLQPDLDWNEEKIIDSGKLLKEIEMIQRTMKMINKTINVKLFNESRDCCEELKKFTKLLIEHRKQLKQIDHDQMLKSLDEWSEQNDNFGRIRKYFFNV</sequence>
<accession>A0A922LAQ0</accession>
<gene>
    <name evidence="1" type="ORF">DERF_002523</name>
</gene>
<name>A0A922LAQ0_DERFA</name>
<reference evidence="1" key="2">
    <citation type="journal article" date="2022" name="Res Sq">
        <title>Comparative Genomics Reveals Insights into the Divergent Evolution of Astigmatic Mites and Household Pest Adaptations.</title>
        <authorList>
            <person name="Xiong Q."/>
            <person name="Wan A.T.-Y."/>
            <person name="Liu X.-Y."/>
            <person name="Fung C.S.-H."/>
            <person name="Xiao X."/>
            <person name="Malainual N."/>
            <person name="Hou J."/>
            <person name="Wang L."/>
            <person name="Wang M."/>
            <person name="Yang K."/>
            <person name="Cui Y."/>
            <person name="Leung E."/>
            <person name="Nong W."/>
            <person name="Shin S.-K."/>
            <person name="Au S."/>
            <person name="Jeong K.Y."/>
            <person name="Chew F.T."/>
            <person name="Hui J."/>
            <person name="Leung T.F."/>
            <person name="Tungtrongchitr A."/>
            <person name="Zhong N."/>
            <person name="Liu Z."/>
            <person name="Tsui S."/>
        </authorList>
    </citation>
    <scope>NUCLEOTIDE SEQUENCE</scope>
    <source>
        <strain evidence="1">Derf</strain>
        <tissue evidence="1">Whole organism</tissue>
    </source>
</reference>
<protein>
    <submittedName>
        <fullName evidence="1">Uncharacterized protein</fullName>
    </submittedName>
</protein>
<keyword evidence="2" id="KW-1185">Reference proteome</keyword>
<reference evidence="1" key="1">
    <citation type="submission" date="2013-05" db="EMBL/GenBank/DDBJ databases">
        <authorList>
            <person name="Yim A.K.Y."/>
            <person name="Chan T.F."/>
            <person name="Ji K.M."/>
            <person name="Liu X.Y."/>
            <person name="Zhou J.W."/>
            <person name="Li R.Q."/>
            <person name="Yang K.Y."/>
            <person name="Li J."/>
            <person name="Li M."/>
            <person name="Law P.T.W."/>
            <person name="Wu Y.L."/>
            <person name="Cai Z.L."/>
            <person name="Qin H."/>
            <person name="Bao Y."/>
            <person name="Leung R.K.K."/>
            <person name="Ng P.K.S."/>
            <person name="Zou J."/>
            <person name="Zhong X.J."/>
            <person name="Ran P.X."/>
            <person name="Zhong N.S."/>
            <person name="Liu Z.G."/>
            <person name="Tsui S.K.W."/>
        </authorList>
    </citation>
    <scope>NUCLEOTIDE SEQUENCE</scope>
    <source>
        <strain evidence="1">Derf</strain>
        <tissue evidence="1">Whole organism</tissue>
    </source>
</reference>
<dbReference type="EMBL" id="ASGP02000001">
    <property type="protein sequence ID" value="KAH9528593.1"/>
    <property type="molecule type" value="Genomic_DNA"/>
</dbReference>
<dbReference type="AlphaFoldDB" id="A0A922LAQ0"/>
<dbReference type="Proteomes" id="UP000790347">
    <property type="component" value="Unassembled WGS sequence"/>
</dbReference>
<evidence type="ECO:0000313" key="1">
    <source>
        <dbReference type="EMBL" id="KAH9528593.1"/>
    </source>
</evidence>
<comment type="caution">
    <text evidence="1">The sequence shown here is derived from an EMBL/GenBank/DDBJ whole genome shotgun (WGS) entry which is preliminary data.</text>
</comment>
<proteinExistence type="predicted"/>
<organism evidence="1 2">
    <name type="scientific">Dermatophagoides farinae</name>
    <name type="common">American house dust mite</name>
    <dbReference type="NCBI Taxonomy" id="6954"/>
    <lineage>
        <taxon>Eukaryota</taxon>
        <taxon>Metazoa</taxon>
        <taxon>Ecdysozoa</taxon>
        <taxon>Arthropoda</taxon>
        <taxon>Chelicerata</taxon>
        <taxon>Arachnida</taxon>
        <taxon>Acari</taxon>
        <taxon>Acariformes</taxon>
        <taxon>Sarcoptiformes</taxon>
        <taxon>Astigmata</taxon>
        <taxon>Psoroptidia</taxon>
        <taxon>Analgoidea</taxon>
        <taxon>Pyroglyphidae</taxon>
        <taxon>Dermatophagoidinae</taxon>
        <taxon>Dermatophagoides</taxon>
    </lineage>
</organism>
<evidence type="ECO:0000313" key="2">
    <source>
        <dbReference type="Proteomes" id="UP000790347"/>
    </source>
</evidence>